<sequence length="77" mass="8650">MIFHCAVPVIPYRSTAKSKPTFFPKALYKGRARIEQAIGKLKRFKRVALRCEKTKQNFSSIVAIAAGFILIKSVHTA</sequence>
<accession>A0A2Z2Q9Q7</accession>
<keyword evidence="2" id="KW-0614">Plasmid</keyword>
<dbReference type="InterPro" id="IPR002559">
    <property type="entry name" value="Transposase_11"/>
</dbReference>
<name>A0A2Z2Q9Q7_AGRVI</name>
<reference evidence="2" key="1">
    <citation type="submission" date="2016-10" db="EMBL/GenBank/DDBJ databases">
        <title>Agrobacterium Ti plasmids: Classification based on T-DNA and Vir regions organization.</title>
        <authorList>
            <person name="Nabi N."/>
            <person name="Vial L."/>
            <person name="Ben Hafsa A."/>
            <person name="Chapulliot D."/>
            <person name="Berard A."/>
            <person name="Chauveau A."/>
            <person name="Le Paslier M.-C."/>
            <person name="Harzallah Skhiri F."/>
            <person name="Brunel D."/>
            <person name="Nesme X."/>
            <person name="Chaouachi M."/>
        </authorList>
    </citation>
    <scope>NUCLEOTIDE SEQUENCE</scope>
    <source>
        <strain evidence="2">CFBP2681</strain>
        <plasmid evidence="2">pTi_CFBP2681</plasmid>
    </source>
</reference>
<proteinExistence type="predicted"/>
<protein>
    <recommendedName>
        <fullName evidence="1">Transposase IS4-like domain-containing protein</fullName>
    </recommendedName>
</protein>
<evidence type="ECO:0000313" key="2">
    <source>
        <dbReference type="EMBL" id="ASK49716.1"/>
    </source>
</evidence>
<organism evidence="2">
    <name type="scientific">Agrobacterium vitis</name>
    <name type="common">Rhizobium vitis</name>
    <dbReference type="NCBI Taxonomy" id="373"/>
    <lineage>
        <taxon>Bacteria</taxon>
        <taxon>Pseudomonadati</taxon>
        <taxon>Pseudomonadota</taxon>
        <taxon>Alphaproteobacteria</taxon>
        <taxon>Hyphomicrobiales</taxon>
        <taxon>Rhizobiaceae</taxon>
        <taxon>Rhizobium/Agrobacterium group</taxon>
        <taxon>Agrobacterium</taxon>
    </lineage>
</organism>
<dbReference type="EMBL" id="KY000075">
    <property type="protein sequence ID" value="ASK49716.1"/>
    <property type="molecule type" value="Genomic_DNA"/>
</dbReference>
<dbReference type="GO" id="GO:0004803">
    <property type="term" value="F:transposase activity"/>
    <property type="evidence" value="ECO:0007669"/>
    <property type="project" value="InterPro"/>
</dbReference>
<dbReference type="Pfam" id="PF01609">
    <property type="entry name" value="DDE_Tnp_1"/>
    <property type="match status" value="1"/>
</dbReference>
<geneLocation type="plasmid" evidence="2">
    <name>pTi_CFBP2681</name>
</geneLocation>
<dbReference type="RefSeq" id="WP_172691380.1">
    <property type="nucleotide sequence ID" value="NZ_KY000075.1"/>
</dbReference>
<dbReference type="AlphaFoldDB" id="A0A2Z2Q9Q7"/>
<dbReference type="GO" id="GO:0006313">
    <property type="term" value="P:DNA transposition"/>
    <property type="evidence" value="ECO:0007669"/>
    <property type="project" value="InterPro"/>
</dbReference>
<evidence type="ECO:0000259" key="1">
    <source>
        <dbReference type="Pfam" id="PF01609"/>
    </source>
</evidence>
<feature type="domain" description="Transposase IS4-like" evidence="1">
    <location>
        <begin position="25"/>
        <end position="65"/>
    </location>
</feature>
<dbReference type="GO" id="GO:0003677">
    <property type="term" value="F:DNA binding"/>
    <property type="evidence" value="ECO:0007669"/>
    <property type="project" value="InterPro"/>
</dbReference>